<dbReference type="InterPro" id="IPR045920">
    <property type="entry name" value="DUF6339"/>
</dbReference>
<dbReference type="Pfam" id="PF19866">
    <property type="entry name" value="DUF6339"/>
    <property type="match status" value="1"/>
</dbReference>
<protein>
    <submittedName>
        <fullName evidence="1">Uncharacterized protein</fullName>
    </submittedName>
</protein>
<dbReference type="Proteomes" id="UP000360750">
    <property type="component" value="Unassembled WGS sequence"/>
</dbReference>
<comment type="caution">
    <text evidence="1">The sequence shown here is derived from an EMBL/GenBank/DDBJ whole genome shotgun (WGS) entry which is preliminary data.</text>
</comment>
<dbReference type="GeneID" id="60748733"/>
<dbReference type="AlphaFoldDB" id="A0ABD7UYU3"/>
<reference evidence="1 2" key="1">
    <citation type="submission" date="2019-02" db="EMBL/GenBank/DDBJ databases">
        <authorList>
            <consortium name="Pathogen Informatics"/>
        </authorList>
    </citation>
    <scope>NUCLEOTIDE SEQUENCE [LARGE SCALE GENOMIC DNA]</scope>
    <source>
        <strain evidence="1 2">3012STDY6756503</strain>
    </source>
</reference>
<gene>
    <name evidence="1" type="ORF">NCTC8139_00689</name>
</gene>
<name>A0ABD7UYU3_9ACTN</name>
<dbReference type="RefSeq" id="WP_131733477.1">
    <property type="nucleotide sequence ID" value="NZ_CAACYD010000005.1"/>
</dbReference>
<dbReference type="EMBL" id="CAACYD010000005">
    <property type="protein sequence ID" value="VFA81741.1"/>
    <property type="molecule type" value="Genomic_DNA"/>
</dbReference>
<organism evidence="1 2">
    <name type="scientific">Gordonia paraffinivorans</name>
    <dbReference type="NCBI Taxonomy" id="175628"/>
    <lineage>
        <taxon>Bacteria</taxon>
        <taxon>Bacillati</taxon>
        <taxon>Actinomycetota</taxon>
        <taxon>Actinomycetes</taxon>
        <taxon>Mycobacteriales</taxon>
        <taxon>Gordoniaceae</taxon>
        <taxon>Gordonia</taxon>
    </lineage>
</organism>
<evidence type="ECO:0000313" key="2">
    <source>
        <dbReference type="Proteomes" id="UP000360750"/>
    </source>
</evidence>
<accession>A0ABD7UYU3</accession>
<evidence type="ECO:0000313" key="1">
    <source>
        <dbReference type="EMBL" id="VFA81741.1"/>
    </source>
</evidence>
<proteinExistence type="predicted"/>
<sequence>MTDLWPRLSMGIAVTEYRRLPLEIAELSAHSRSRHPQVTYAATGGSRVSESRVSDLAEAVRAIAVEYGFPEAAGPSDLVSFDRAAAEAIHSSMGINAVEAGVRGIWNFLSVVVLPDVTRWRFPGDNIERWVATDLTRHMFSRLWWQARTFAVETPGGTLDYSLLRSLSESDLNQITERRSIAGVTPLARSIARVIAQEPSVGNRRKVLREATPRLRRLMSFIDFSVLDDAQLDDRVRAVLHEVRLTDAREQ</sequence>